<dbReference type="Pfam" id="PF07690">
    <property type="entry name" value="MFS_1"/>
    <property type="match status" value="1"/>
</dbReference>
<sequence>MTYSSKHLQSITNPEPDKSKSGVTSFEDKPGIFAPHGNESDPEKRGERVQNEEYNSDPRSVEAFHRVLYHSGASGRFLLITIIFSLSLTMFVYALDGGITSQFDIIAASSFSRHAQVGAVNTASTLINGISKPLIGKLADLTSRPTTYVIVLLFYAVGYVVAASCTNFVAYVVGVAFTAVGKAGLNLLCIIVIGDLTSLQWRGFWAGGMVIAPYLVTTFITGFISDGFIPDKWRWGLGMFAIMIPVLLTPTIWTLYVVQRRAKKMVLAGGGTLKKRGNDTVLRTAWKGLVAVDLPGLILLGFAFSLILLPLSLAESADGGWDNPSMIAMEVVGFVVLILFIAYEAWLAPQPIMAKRIIKNKVFLAALGSNLFDQLTTAVGNNYFSSYIYVIKDWPNYNWTVFVGTATLCLSVYSLIGGLLQVRFHRYKNQMVFGAVLKVVGYAVFFDGNMRSTKSTAALAIGQILQGASALTAIGSRVGAMASVPHEDMASIIAAYFLWTYVGTAAGYAVASAIWTDKMLGFMREETPPGTSEKTLKEIYGSIKILHTQYKPGDPIRDGAVRAYTRTNGIIYTVAAVVSVLALVCSLLMPNYYLGEQQNVVTNTDLDGNPVKVHDQIEKRPGLWNRIKRAYYKGVA</sequence>
<keyword evidence="8" id="KW-1185">Reference proteome</keyword>
<feature type="transmembrane region" description="Helical" evidence="6">
    <location>
        <begin position="145"/>
        <end position="162"/>
    </location>
</feature>
<organism evidence="7 8">
    <name type="scientific">Aspergillus sclerotialis</name>
    <dbReference type="NCBI Taxonomy" id="2070753"/>
    <lineage>
        <taxon>Eukaryota</taxon>
        <taxon>Fungi</taxon>
        <taxon>Dikarya</taxon>
        <taxon>Ascomycota</taxon>
        <taxon>Pezizomycotina</taxon>
        <taxon>Eurotiomycetes</taxon>
        <taxon>Eurotiomycetidae</taxon>
        <taxon>Eurotiales</taxon>
        <taxon>Aspergillaceae</taxon>
        <taxon>Aspergillus</taxon>
        <taxon>Aspergillus subgen. Polypaecilum</taxon>
    </lineage>
</organism>
<evidence type="ECO:0000313" key="7">
    <source>
        <dbReference type="EMBL" id="RJE22207.1"/>
    </source>
</evidence>
<dbReference type="GO" id="GO:0022857">
    <property type="term" value="F:transmembrane transporter activity"/>
    <property type="evidence" value="ECO:0007669"/>
    <property type="project" value="InterPro"/>
</dbReference>
<dbReference type="EMBL" id="MVGC01000180">
    <property type="protein sequence ID" value="RJE22207.1"/>
    <property type="molecule type" value="Genomic_DNA"/>
</dbReference>
<feature type="transmembrane region" description="Helical" evidence="6">
    <location>
        <begin position="284"/>
        <end position="307"/>
    </location>
</feature>
<comment type="caution">
    <text evidence="7">The sequence shown here is derived from an EMBL/GenBank/DDBJ whole genome shotgun (WGS) entry which is preliminary data.</text>
</comment>
<reference evidence="8" key="1">
    <citation type="submission" date="2017-02" db="EMBL/GenBank/DDBJ databases">
        <authorList>
            <person name="Tafer H."/>
            <person name="Lopandic K."/>
        </authorList>
    </citation>
    <scope>NUCLEOTIDE SEQUENCE [LARGE SCALE GENOMIC DNA]</scope>
    <source>
        <strain evidence="8">CBS 366.77</strain>
    </source>
</reference>
<dbReference type="SUPFAM" id="SSF103473">
    <property type="entry name" value="MFS general substrate transporter"/>
    <property type="match status" value="1"/>
</dbReference>
<feature type="compositionally biased region" description="Basic and acidic residues" evidence="5">
    <location>
        <begin position="38"/>
        <end position="51"/>
    </location>
</feature>
<keyword evidence="3 6" id="KW-1133">Transmembrane helix</keyword>
<dbReference type="OrthoDB" id="2241241at2759"/>
<proteinExistence type="predicted"/>
<comment type="subcellular location">
    <subcellularLocation>
        <location evidence="1">Membrane</location>
        <topology evidence="1">Multi-pass membrane protein</topology>
    </subcellularLocation>
</comment>
<feature type="compositionally biased region" description="Polar residues" evidence="5">
    <location>
        <begin position="1"/>
        <end position="13"/>
    </location>
</feature>
<protein>
    <submittedName>
        <fullName evidence="7">Siderophore iron transporter</fullName>
    </submittedName>
</protein>
<evidence type="ECO:0000256" key="4">
    <source>
        <dbReference type="ARBA" id="ARBA00023136"/>
    </source>
</evidence>
<feature type="transmembrane region" description="Helical" evidence="6">
    <location>
        <begin position="237"/>
        <end position="258"/>
    </location>
</feature>
<dbReference type="Proteomes" id="UP000266188">
    <property type="component" value="Unassembled WGS sequence"/>
</dbReference>
<evidence type="ECO:0000313" key="8">
    <source>
        <dbReference type="Proteomes" id="UP000266188"/>
    </source>
</evidence>
<dbReference type="PANTHER" id="PTHR23501">
    <property type="entry name" value="MAJOR FACILITATOR SUPERFAMILY"/>
    <property type="match status" value="1"/>
</dbReference>
<keyword evidence="2 6" id="KW-0812">Transmembrane</keyword>
<feature type="transmembrane region" description="Helical" evidence="6">
    <location>
        <begin position="77"/>
        <end position="95"/>
    </location>
</feature>
<evidence type="ECO:0000256" key="5">
    <source>
        <dbReference type="SAM" id="MobiDB-lite"/>
    </source>
</evidence>
<evidence type="ECO:0000256" key="6">
    <source>
        <dbReference type="SAM" id="Phobius"/>
    </source>
</evidence>
<feature type="transmembrane region" description="Helical" evidence="6">
    <location>
        <begin position="456"/>
        <end position="480"/>
    </location>
</feature>
<dbReference type="InterPro" id="IPR036259">
    <property type="entry name" value="MFS_trans_sf"/>
</dbReference>
<feature type="transmembrane region" description="Helical" evidence="6">
    <location>
        <begin position="432"/>
        <end position="450"/>
    </location>
</feature>
<feature type="transmembrane region" description="Helical" evidence="6">
    <location>
        <begin position="168"/>
        <end position="192"/>
    </location>
</feature>
<feature type="compositionally biased region" description="Basic and acidic residues" evidence="5">
    <location>
        <begin position="15"/>
        <end position="30"/>
    </location>
</feature>
<evidence type="ECO:0000256" key="1">
    <source>
        <dbReference type="ARBA" id="ARBA00004141"/>
    </source>
</evidence>
<feature type="transmembrane region" description="Helical" evidence="6">
    <location>
        <begin position="492"/>
        <end position="515"/>
    </location>
</feature>
<dbReference type="Gene3D" id="1.20.1250.20">
    <property type="entry name" value="MFS general substrate transporter like domains"/>
    <property type="match status" value="1"/>
</dbReference>
<dbReference type="GO" id="GO:0005886">
    <property type="term" value="C:plasma membrane"/>
    <property type="evidence" value="ECO:0007669"/>
    <property type="project" value="TreeGrafter"/>
</dbReference>
<feature type="transmembrane region" description="Helical" evidence="6">
    <location>
        <begin position="399"/>
        <end position="420"/>
    </location>
</feature>
<feature type="transmembrane region" description="Helical" evidence="6">
    <location>
        <begin position="327"/>
        <end position="348"/>
    </location>
</feature>
<gene>
    <name evidence="7" type="ORF">PHISCL_05455</name>
</gene>
<dbReference type="PANTHER" id="PTHR23501:SF58">
    <property type="entry name" value="LOW AFFINITY HEME TRANSPORTER STR3"/>
    <property type="match status" value="1"/>
</dbReference>
<dbReference type="AlphaFoldDB" id="A0A3A2ZLE6"/>
<dbReference type="InterPro" id="IPR011701">
    <property type="entry name" value="MFS"/>
</dbReference>
<accession>A0A3A2ZLE6</accession>
<feature type="transmembrane region" description="Helical" evidence="6">
    <location>
        <begin position="570"/>
        <end position="589"/>
    </location>
</feature>
<evidence type="ECO:0000256" key="3">
    <source>
        <dbReference type="ARBA" id="ARBA00022989"/>
    </source>
</evidence>
<feature type="transmembrane region" description="Helical" evidence="6">
    <location>
        <begin position="204"/>
        <end position="225"/>
    </location>
</feature>
<feature type="region of interest" description="Disordered" evidence="5">
    <location>
        <begin position="1"/>
        <end position="57"/>
    </location>
</feature>
<keyword evidence="4 6" id="KW-0472">Membrane</keyword>
<evidence type="ECO:0000256" key="2">
    <source>
        <dbReference type="ARBA" id="ARBA00022692"/>
    </source>
</evidence>
<name>A0A3A2ZLE6_9EURO</name>